<dbReference type="eggNOG" id="COG0635">
    <property type="taxonomic scope" value="Bacteria"/>
</dbReference>
<dbReference type="RefSeq" id="WP_013253725.1">
    <property type="nucleotide sequence ID" value="NC_014364.1"/>
</dbReference>
<dbReference type="SFLD" id="SFLDG01065">
    <property type="entry name" value="anaerobic_coproporphyrinogen-I"/>
    <property type="match status" value="1"/>
</dbReference>
<evidence type="ECO:0000313" key="7">
    <source>
        <dbReference type="EMBL" id="ADK80261.1"/>
    </source>
</evidence>
<dbReference type="PANTHER" id="PTHR13932">
    <property type="entry name" value="COPROPORPHYRINIGEN III OXIDASE"/>
    <property type="match status" value="1"/>
</dbReference>
<evidence type="ECO:0000256" key="1">
    <source>
        <dbReference type="ARBA" id="ARBA00001966"/>
    </source>
</evidence>
<dbReference type="KEGG" id="ssm:Spirs_1131"/>
<reference evidence="7 8" key="1">
    <citation type="journal article" date="2010" name="Stand. Genomic Sci.">
        <title>Complete genome sequence of Spirochaeta smaragdinae type strain (SEBR 4228).</title>
        <authorList>
            <person name="Mavromatis K."/>
            <person name="Yasawong M."/>
            <person name="Chertkov O."/>
            <person name="Lapidus A."/>
            <person name="Lucas S."/>
            <person name="Nolan M."/>
            <person name="Del Rio T.G."/>
            <person name="Tice H."/>
            <person name="Cheng J.F."/>
            <person name="Pitluck S."/>
            <person name="Liolios K."/>
            <person name="Ivanova N."/>
            <person name="Tapia R."/>
            <person name="Han C."/>
            <person name="Bruce D."/>
            <person name="Goodwin L."/>
            <person name="Pati A."/>
            <person name="Chen A."/>
            <person name="Palaniappan K."/>
            <person name="Land M."/>
            <person name="Hauser L."/>
            <person name="Chang Y.J."/>
            <person name="Jeffries C.D."/>
            <person name="Detter J.C."/>
            <person name="Rohde M."/>
            <person name="Brambilla E."/>
            <person name="Spring S."/>
            <person name="Goker M."/>
            <person name="Sikorski J."/>
            <person name="Woyke T."/>
            <person name="Bristow J."/>
            <person name="Eisen J.A."/>
            <person name="Markowitz V."/>
            <person name="Hugenholtz P."/>
            <person name="Klenk H.P."/>
            <person name="Kyrpides N.C."/>
        </authorList>
    </citation>
    <scope>NUCLEOTIDE SEQUENCE [LARGE SCALE GENOMIC DNA]</scope>
    <source>
        <strain evidence="8">DSM 11293 / JCM 15392 / SEBR 4228</strain>
    </source>
</reference>
<name>E1R112_SEDSS</name>
<dbReference type="SFLD" id="SFLDS00029">
    <property type="entry name" value="Radical_SAM"/>
    <property type="match status" value="1"/>
</dbReference>
<dbReference type="AlphaFoldDB" id="E1R112"/>
<dbReference type="GO" id="GO:0046872">
    <property type="term" value="F:metal ion binding"/>
    <property type="evidence" value="ECO:0007669"/>
    <property type="project" value="UniProtKB-KW"/>
</dbReference>
<protein>
    <submittedName>
        <fullName evidence="7">Radical SAM domain protein</fullName>
    </submittedName>
</protein>
<dbReference type="InterPro" id="IPR007197">
    <property type="entry name" value="rSAM"/>
</dbReference>
<dbReference type="GO" id="GO:0005737">
    <property type="term" value="C:cytoplasm"/>
    <property type="evidence" value="ECO:0007669"/>
    <property type="project" value="TreeGrafter"/>
</dbReference>
<dbReference type="EMBL" id="CP002116">
    <property type="protein sequence ID" value="ADK80261.1"/>
    <property type="molecule type" value="Genomic_DNA"/>
</dbReference>
<organism evidence="7 8">
    <name type="scientific">Sediminispirochaeta smaragdinae (strain DSM 11293 / JCM 15392 / SEBR 4228)</name>
    <name type="common">Spirochaeta smaragdinae</name>
    <dbReference type="NCBI Taxonomy" id="573413"/>
    <lineage>
        <taxon>Bacteria</taxon>
        <taxon>Pseudomonadati</taxon>
        <taxon>Spirochaetota</taxon>
        <taxon>Spirochaetia</taxon>
        <taxon>Spirochaetales</taxon>
        <taxon>Spirochaetaceae</taxon>
        <taxon>Sediminispirochaeta</taxon>
    </lineage>
</organism>
<sequence length="424" mass="48104">MFAERYRSHHDAEAKLASILGLYAHSRSGTVDWEDVERPLYSAPPSGRRCIYIHIPYCDTICEFCNLNRTARGHTDLDAYTKYLIKEIEWYARYPYIRDGQFDAIYFGGGTPTILQTEQLSLVLRALRDSFHLSEDCEITLESTLHNLPAEKSARLQQEGVNRLSLGVQTFSSRGRSFLGRTGDAEYAIARLRAIRQLFSGVLGIDIIYSYFDQSLEEVAHDASLCSDLSLDGASFYSLMIHDGSSLGQRIAKGEIPFGRSLEDDRQRHNRFYEDMHAGGYEMLELSKLVRPGRDEYRYIRIRYENGDVLPIGAGAGGQLAGYRIYSMAQGRRFASKIEPAYAQYHRVLGHLQFGCYDLTTLSEELGPDSYAPLRERMDYFVRNGMLVPETDDLYTLTADGIFWGNNIAVDILKAAIDGTKEHH</sequence>
<dbReference type="Pfam" id="PF04055">
    <property type="entry name" value="Radical_SAM"/>
    <property type="match status" value="1"/>
</dbReference>
<dbReference type="STRING" id="573413.Spirs_1131"/>
<comment type="cofactor">
    <cofactor evidence="1">
        <name>[4Fe-4S] cluster</name>
        <dbReference type="ChEBI" id="CHEBI:49883"/>
    </cofactor>
</comment>
<keyword evidence="2" id="KW-0949">S-adenosyl-L-methionine</keyword>
<evidence type="ECO:0000256" key="2">
    <source>
        <dbReference type="ARBA" id="ARBA00022691"/>
    </source>
</evidence>
<dbReference type="SUPFAM" id="SSF102114">
    <property type="entry name" value="Radical SAM enzymes"/>
    <property type="match status" value="1"/>
</dbReference>
<evidence type="ECO:0000256" key="4">
    <source>
        <dbReference type="ARBA" id="ARBA00023004"/>
    </source>
</evidence>
<dbReference type="GO" id="GO:0051539">
    <property type="term" value="F:4 iron, 4 sulfur cluster binding"/>
    <property type="evidence" value="ECO:0007669"/>
    <property type="project" value="TreeGrafter"/>
</dbReference>
<dbReference type="InterPro" id="IPR013785">
    <property type="entry name" value="Aldolase_TIM"/>
</dbReference>
<dbReference type="OrthoDB" id="9808022at2"/>
<dbReference type="InterPro" id="IPR034505">
    <property type="entry name" value="Coproporphyrinogen-III_oxidase"/>
</dbReference>
<evidence type="ECO:0000259" key="6">
    <source>
        <dbReference type="PROSITE" id="PS51918"/>
    </source>
</evidence>
<keyword evidence="3" id="KW-0479">Metal-binding</keyword>
<accession>E1R112</accession>
<dbReference type="InterPro" id="IPR006638">
    <property type="entry name" value="Elp3/MiaA/NifB-like_rSAM"/>
</dbReference>
<gene>
    <name evidence="7" type="ordered locus">Spirs_1131</name>
</gene>
<dbReference type="Proteomes" id="UP000002318">
    <property type="component" value="Chromosome"/>
</dbReference>
<feature type="domain" description="Radical SAM core" evidence="6">
    <location>
        <begin position="43"/>
        <end position="282"/>
    </location>
</feature>
<dbReference type="PROSITE" id="PS51918">
    <property type="entry name" value="RADICAL_SAM"/>
    <property type="match status" value="1"/>
</dbReference>
<dbReference type="SMART" id="SM00729">
    <property type="entry name" value="Elp3"/>
    <property type="match status" value="1"/>
</dbReference>
<dbReference type="GO" id="GO:0006779">
    <property type="term" value="P:porphyrin-containing compound biosynthetic process"/>
    <property type="evidence" value="ECO:0007669"/>
    <property type="project" value="TreeGrafter"/>
</dbReference>
<dbReference type="PANTHER" id="PTHR13932:SF5">
    <property type="entry name" value="RADICAL S-ADENOSYL METHIONINE DOMAIN-CONTAINING PROTEIN 1, MITOCHONDRIAL"/>
    <property type="match status" value="1"/>
</dbReference>
<dbReference type="HOGENOM" id="CLU_027579_4_1_12"/>
<dbReference type="Gene3D" id="3.20.20.70">
    <property type="entry name" value="Aldolase class I"/>
    <property type="match status" value="1"/>
</dbReference>
<evidence type="ECO:0000256" key="3">
    <source>
        <dbReference type="ARBA" id="ARBA00022723"/>
    </source>
</evidence>
<evidence type="ECO:0000256" key="5">
    <source>
        <dbReference type="ARBA" id="ARBA00023014"/>
    </source>
</evidence>
<keyword evidence="5" id="KW-0411">Iron-sulfur</keyword>
<keyword evidence="4" id="KW-0408">Iron</keyword>
<dbReference type="GO" id="GO:0003824">
    <property type="term" value="F:catalytic activity"/>
    <property type="evidence" value="ECO:0007669"/>
    <property type="project" value="InterPro"/>
</dbReference>
<evidence type="ECO:0000313" key="8">
    <source>
        <dbReference type="Proteomes" id="UP000002318"/>
    </source>
</evidence>
<proteinExistence type="predicted"/>
<keyword evidence="8" id="KW-1185">Reference proteome</keyword>
<dbReference type="InterPro" id="IPR058240">
    <property type="entry name" value="rSAM_sf"/>
</dbReference>